<dbReference type="GO" id="GO:0006424">
    <property type="term" value="P:glutamyl-tRNA aminoacylation"/>
    <property type="evidence" value="ECO:0007669"/>
    <property type="project" value="InterPro"/>
</dbReference>
<gene>
    <name evidence="14" type="ORF">M501DRAFT_999190</name>
</gene>
<dbReference type="GO" id="GO:0005524">
    <property type="term" value="F:ATP binding"/>
    <property type="evidence" value="ECO:0007669"/>
    <property type="project" value="UniProtKB-KW"/>
</dbReference>
<evidence type="ECO:0000256" key="7">
    <source>
        <dbReference type="ARBA" id="ARBA00022917"/>
    </source>
</evidence>
<evidence type="ECO:0000256" key="8">
    <source>
        <dbReference type="ARBA" id="ARBA00023146"/>
    </source>
</evidence>
<evidence type="ECO:0000256" key="1">
    <source>
        <dbReference type="ARBA" id="ARBA00004173"/>
    </source>
</evidence>
<name>A0A9P4S3K8_9PEZI</name>
<accession>A0A9P4S3K8</accession>
<dbReference type="EC" id="6.1.1.17" evidence="3"/>
<dbReference type="PANTHER" id="PTHR43311">
    <property type="entry name" value="GLUTAMATE--TRNA LIGASE"/>
    <property type="match status" value="1"/>
</dbReference>
<comment type="subcellular location">
    <subcellularLocation>
        <location evidence="1">Mitochondrion</location>
    </subcellularLocation>
</comment>
<dbReference type="Pfam" id="PF19269">
    <property type="entry name" value="Anticodon_2"/>
    <property type="match status" value="1"/>
</dbReference>
<dbReference type="OrthoDB" id="428822at2759"/>
<dbReference type="InterPro" id="IPR004527">
    <property type="entry name" value="Glu-tRNA-ligase_bac/mito"/>
</dbReference>
<evidence type="ECO:0000259" key="12">
    <source>
        <dbReference type="Pfam" id="PF00749"/>
    </source>
</evidence>
<evidence type="ECO:0000313" key="14">
    <source>
        <dbReference type="EMBL" id="KAF2835429.1"/>
    </source>
</evidence>
<keyword evidence="5 11" id="KW-0547">Nucleotide-binding</keyword>
<evidence type="ECO:0000313" key="15">
    <source>
        <dbReference type="Proteomes" id="UP000799429"/>
    </source>
</evidence>
<dbReference type="Pfam" id="PF00749">
    <property type="entry name" value="tRNA-synt_1c"/>
    <property type="match status" value="1"/>
</dbReference>
<feature type="domain" description="Glutamyl/glutaminyl-tRNA synthetase class Ib catalytic" evidence="12">
    <location>
        <begin position="50"/>
        <end position="355"/>
    </location>
</feature>
<dbReference type="InterPro" id="IPR020058">
    <property type="entry name" value="Glu/Gln-tRNA-synth_Ib_cat-dom"/>
</dbReference>
<dbReference type="InterPro" id="IPR000924">
    <property type="entry name" value="Glu/Gln-tRNA-synth"/>
</dbReference>
<dbReference type="SUPFAM" id="SSF52374">
    <property type="entry name" value="Nucleotidylyl transferase"/>
    <property type="match status" value="1"/>
</dbReference>
<dbReference type="Gene3D" id="3.40.50.620">
    <property type="entry name" value="HUPs"/>
    <property type="match status" value="1"/>
</dbReference>
<dbReference type="GO" id="GO:0005739">
    <property type="term" value="C:mitochondrion"/>
    <property type="evidence" value="ECO:0007669"/>
    <property type="project" value="UniProtKB-SubCell"/>
</dbReference>
<dbReference type="InterPro" id="IPR020751">
    <property type="entry name" value="aa-tRNA-synth_I_codon-bd_sub2"/>
</dbReference>
<organism evidence="14 15">
    <name type="scientific">Patellaria atrata CBS 101060</name>
    <dbReference type="NCBI Taxonomy" id="1346257"/>
    <lineage>
        <taxon>Eukaryota</taxon>
        <taxon>Fungi</taxon>
        <taxon>Dikarya</taxon>
        <taxon>Ascomycota</taxon>
        <taxon>Pezizomycotina</taxon>
        <taxon>Dothideomycetes</taxon>
        <taxon>Dothideomycetes incertae sedis</taxon>
        <taxon>Patellariales</taxon>
        <taxon>Patellariaceae</taxon>
        <taxon>Patellaria</taxon>
    </lineage>
</organism>
<dbReference type="GO" id="GO:0000049">
    <property type="term" value="F:tRNA binding"/>
    <property type="evidence" value="ECO:0007669"/>
    <property type="project" value="InterPro"/>
</dbReference>
<dbReference type="CDD" id="cd00808">
    <property type="entry name" value="GluRS_core"/>
    <property type="match status" value="1"/>
</dbReference>
<dbReference type="Gene3D" id="1.10.10.350">
    <property type="match status" value="1"/>
</dbReference>
<evidence type="ECO:0000256" key="2">
    <source>
        <dbReference type="ARBA" id="ARBA00007894"/>
    </source>
</evidence>
<dbReference type="PRINTS" id="PR00987">
    <property type="entry name" value="TRNASYNTHGLU"/>
</dbReference>
<feature type="domain" description="Aminoacyl-tRNA synthetase class I anticodon-binding" evidence="13">
    <location>
        <begin position="411"/>
        <end position="551"/>
    </location>
</feature>
<comment type="caution">
    <text evidence="14">The sequence shown here is derived from an EMBL/GenBank/DDBJ whole genome shotgun (WGS) entry which is preliminary data.</text>
</comment>
<comment type="similarity">
    <text evidence="2">Belongs to the class-I aminoacyl-tRNA synthetase family. Glutamate--tRNA ligase type 1 subfamily.</text>
</comment>
<keyword evidence="7 11" id="KW-0648">Protein biosynthesis</keyword>
<keyword evidence="6 11" id="KW-0067">ATP-binding</keyword>
<evidence type="ECO:0000256" key="9">
    <source>
        <dbReference type="ARBA" id="ARBA00030865"/>
    </source>
</evidence>
<keyword evidence="4 11" id="KW-0436">Ligase</keyword>
<keyword evidence="15" id="KW-1185">Reference proteome</keyword>
<dbReference type="Proteomes" id="UP000799429">
    <property type="component" value="Unassembled WGS sequence"/>
</dbReference>
<evidence type="ECO:0000256" key="3">
    <source>
        <dbReference type="ARBA" id="ARBA00012835"/>
    </source>
</evidence>
<dbReference type="InterPro" id="IPR014729">
    <property type="entry name" value="Rossmann-like_a/b/a_fold"/>
</dbReference>
<dbReference type="FunFam" id="3.40.50.620:FF:000045">
    <property type="entry name" value="Glutamate--tRNA ligase, mitochondrial"/>
    <property type="match status" value="1"/>
</dbReference>
<evidence type="ECO:0000256" key="10">
    <source>
        <dbReference type="ARBA" id="ARBA00072917"/>
    </source>
</evidence>
<dbReference type="EMBL" id="MU006109">
    <property type="protein sequence ID" value="KAF2835429.1"/>
    <property type="molecule type" value="Genomic_DNA"/>
</dbReference>
<evidence type="ECO:0000256" key="11">
    <source>
        <dbReference type="RuleBase" id="RU363037"/>
    </source>
</evidence>
<dbReference type="SUPFAM" id="SSF48163">
    <property type="entry name" value="An anticodon-binding domain of class I aminoacyl-tRNA synthetases"/>
    <property type="match status" value="1"/>
</dbReference>
<evidence type="ECO:0000256" key="4">
    <source>
        <dbReference type="ARBA" id="ARBA00022598"/>
    </source>
</evidence>
<sequence length="588" mass="66926">MINRPTIPGSFQSPFICRQCISLISSRINRRYISSRRRPDKQKLPNFPARTRFAPSPTGFLHLGSLRTALYNYLLAKRTGGQFILRIEDTDKKRTVPGATKRLYDDLRWAGLQWDEGPEVDGPFGPYKQSERTDFYSEHARKLLDNGHGYRCFCTPERLRELADHRSALGIATDYDRKCAHIPEEEADERAENGEPFVIRLLAPDLYPEWSDLVYGQIGKQSLRSRTGESAWQDPILLKSDGQPTYHLANVVDDHLMNITHVIRGTEWISSTHKHQALYNAFGWEPPVYAHVGLLVDGNQQKLSKRDRATDLAFYKSNGYFPETVVNFLALLGWSHQEKSDFFPLKELVEKFSPKFTKGNATVSFGKLEYLQTKYATKRINESGAGFDEIVEQAVEAARQRYQRFADSHPDFHDYIVKVIKADVNSFKTVPEFIHRNAHFFEPLPYETSKKPLSDASLAPQTIGGEIHAELDKIANDVWTHENINDAVQKTVQQLLDKVQPKHSAKLKGKVSERIHRYLRVALADGSYGPPNITTATLLGKQVVLKRLNGAAIEDKCKDVEDWWKEALSEDAGSLDSIRHIDLAPKPL</sequence>
<dbReference type="InterPro" id="IPR033910">
    <property type="entry name" value="GluRS_core"/>
</dbReference>
<dbReference type="GO" id="GO:0004818">
    <property type="term" value="F:glutamate-tRNA ligase activity"/>
    <property type="evidence" value="ECO:0007669"/>
    <property type="project" value="UniProtKB-EC"/>
</dbReference>
<evidence type="ECO:0000256" key="5">
    <source>
        <dbReference type="ARBA" id="ARBA00022741"/>
    </source>
</evidence>
<evidence type="ECO:0000259" key="13">
    <source>
        <dbReference type="Pfam" id="PF19269"/>
    </source>
</evidence>
<keyword evidence="8 11" id="KW-0030">Aminoacyl-tRNA synthetase</keyword>
<dbReference type="NCBIfam" id="TIGR00464">
    <property type="entry name" value="gltX_bact"/>
    <property type="match status" value="1"/>
</dbReference>
<evidence type="ECO:0000256" key="6">
    <source>
        <dbReference type="ARBA" id="ARBA00022840"/>
    </source>
</evidence>
<dbReference type="InterPro" id="IPR008925">
    <property type="entry name" value="aa_tRNA-synth_I_cd-bd_sf"/>
</dbReference>
<reference evidence="14" key="1">
    <citation type="journal article" date="2020" name="Stud. Mycol.">
        <title>101 Dothideomycetes genomes: a test case for predicting lifestyles and emergence of pathogens.</title>
        <authorList>
            <person name="Haridas S."/>
            <person name="Albert R."/>
            <person name="Binder M."/>
            <person name="Bloem J."/>
            <person name="Labutti K."/>
            <person name="Salamov A."/>
            <person name="Andreopoulos B."/>
            <person name="Baker S."/>
            <person name="Barry K."/>
            <person name="Bills G."/>
            <person name="Bluhm B."/>
            <person name="Cannon C."/>
            <person name="Castanera R."/>
            <person name="Culley D."/>
            <person name="Daum C."/>
            <person name="Ezra D."/>
            <person name="Gonzalez J."/>
            <person name="Henrissat B."/>
            <person name="Kuo A."/>
            <person name="Liang C."/>
            <person name="Lipzen A."/>
            <person name="Lutzoni F."/>
            <person name="Magnuson J."/>
            <person name="Mondo S."/>
            <person name="Nolan M."/>
            <person name="Ohm R."/>
            <person name="Pangilinan J."/>
            <person name="Park H.-J."/>
            <person name="Ramirez L."/>
            <person name="Alfaro M."/>
            <person name="Sun H."/>
            <person name="Tritt A."/>
            <person name="Yoshinaga Y."/>
            <person name="Zwiers L.-H."/>
            <person name="Turgeon B."/>
            <person name="Goodwin S."/>
            <person name="Spatafora J."/>
            <person name="Crous P."/>
            <person name="Grigoriev I."/>
        </authorList>
    </citation>
    <scope>NUCLEOTIDE SEQUENCE</scope>
    <source>
        <strain evidence="14">CBS 101060</strain>
    </source>
</reference>
<dbReference type="HAMAP" id="MF_00022">
    <property type="entry name" value="Glu_tRNA_synth_type1"/>
    <property type="match status" value="1"/>
</dbReference>
<dbReference type="PANTHER" id="PTHR43311:SF2">
    <property type="entry name" value="GLUTAMATE--TRNA LIGASE, MITOCHONDRIAL-RELATED"/>
    <property type="match status" value="1"/>
</dbReference>
<protein>
    <recommendedName>
        <fullName evidence="10">Glutamate--tRNA ligase, mitochondrial</fullName>
        <ecNumber evidence="3">6.1.1.17</ecNumber>
    </recommendedName>
    <alternativeName>
        <fullName evidence="9">Glutamyl-tRNA synthetase</fullName>
    </alternativeName>
</protein>
<proteinExistence type="inferred from homology"/>
<dbReference type="InterPro" id="IPR045462">
    <property type="entry name" value="aa-tRNA-synth_I_cd-bd"/>
</dbReference>
<dbReference type="InterPro" id="IPR049940">
    <property type="entry name" value="GluQ/Sye"/>
</dbReference>
<dbReference type="GO" id="GO:0008270">
    <property type="term" value="F:zinc ion binding"/>
    <property type="evidence" value="ECO:0007669"/>
    <property type="project" value="InterPro"/>
</dbReference>
<dbReference type="AlphaFoldDB" id="A0A9P4S3K8"/>